<evidence type="ECO:0000256" key="8">
    <source>
        <dbReference type="SAM" id="Phobius"/>
    </source>
</evidence>
<evidence type="ECO:0000256" key="6">
    <source>
        <dbReference type="ARBA" id="ARBA00023136"/>
    </source>
</evidence>
<proteinExistence type="predicted"/>
<gene>
    <name evidence="10" type="ORF">HID58_063332</name>
</gene>
<dbReference type="Proteomes" id="UP000824890">
    <property type="component" value="Unassembled WGS sequence"/>
</dbReference>
<organism evidence="10 11">
    <name type="scientific">Brassica napus</name>
    <name type="common">Rape</name>
    <dbReference type="NCBI Taxonomy" id="3708"/>
    <lineage>
        <taxon>Eukaryota</taxon>
        <taxon>Viridiplantae</taxon>
        <taxon>Streptophyta</taxon>
        <taxon>Embryophyta</taxon>
        <taxon>Tracheophyta</taxon>
        <taxon>Spermatophyta</taxon>
        <taxon>Magnoliopsida</taxon>
        <taxon>eudicotyledons</taxon>
        <taxon>Gunneridae</taxon>
        <taxon>Pentapetalae</taxon>
        <taxon>rosids</taxon>
        <taxon>malvids</taxon>
        <taxon>Brassicales</taxon>
        <taxon>Brassicaceae</taxon>
        <taxon>Brassiceae</taxon>
        <taxon>Brassica</taxon>
    </lineage>
</organism>
<keyword evidence="6 8" id="KW-0472">Membrane</keyword>
<evidence type="ECO:0000256" key="2">
    <source>
        <dbReference type="ARBA" id="ARBA00022448"/>
    </source>
</evidence>
<keyword evidence="2" id="KW-0813">Transport</keyword>
<feature type="transmembrane region" description="Helical" evidence="8">
    <location>
        <begin position="281"/>
        <end position="302"/>
    </location>
</feature>
<keyword evidence="5 8" id="KW-1133">Transmembrane helix</keyword>
<feature type="transmembrane region" description="Helical" evidence="8">
    <location>
        <begin position="166"/>
        <end position="184"/>
    </location>
</feature>
<feature type="transmembrane region" description="Helical" evidence="8">
    <location>
        <begin position="394"/>
        <end position="415"/>
    </location>
</feature>
<comment type="caution">
    <text evidence="10">The sequence shown here is derived from an EMBL/GenBank/DDBJ whole genome shotgun (WGS) entry which is preliminary data.</text>
</comment>
<dbReference type="PANTHER" id="PTHR48017">
    <property type="entry name" value="OS05G0424000 PROTEIN-RELATED"/>
    <property type="match status" value="1"/>
</dbReference>
<keyword evidence="4" id="KW-0029">Amino-acid transport</keyword>
<accession>A0ABQ8A3Z5</accession>
<evidence type="ECO:0000313" key="10">
    <source>
        <dbReference type="EMBL" id="KAH0887236.1"/>
    </source>
</evidence>
<feature type="transmembrane region" description="Helical" evidence="8">
    <location>
        <begin position="354"/>
        <end position="373"/>
    </location>
</feature>
<keyword evidence="3 8" id="KW-0812">Transmembrane</keyword>
<evidence type="ECO:0000256" key="4">
    <source>
        <dbReference type="ARBA" id="ARBA00022970"/>
    </source>
</evidence>
<evidence type="ECO:0000256" key="7">
    <source>
        <dbReference type="SAM" id="MobiDB-lite"/>
    </source>
</evidence>
<evidence type="ECO:0000313" key="11">
    <source>
        <dbReference type="Proteomes" id="UP000824890"/>
    </source>
</evidence>
<evidence type="ECO:0000259" key="9">
    <source>
        <dbReference type="Pfam" id="PF01490"/>
    </source>
</evidence>
<feature type="domain" description="Amino acid transporter transmembrane" evidence="9">
    <location>
        <begin position="250"/>
        <end position="449"/>
    </location>
</feature>
<feature type="region of interest" description="Disordered" evidence="7">
    <location>
        <begin position="1"/>
        <end position="58"/>
    </location>
</feature>
<sequence length="569" mass="62729">MDVNNKDKEKKIEFTFEDDEDLEDTSKYENDSDNTDQSDLGDLPGDDDNNNDDTFISQVQWPQSFRETTDSYTIAASPIFGSLLSNPSFYTPSFYRQSKSNLDVESKAPLLPERNEESDKASVTQSVWSHKGSFAEDFKNSVLVTAINVMAGVGLLSTPFTVKEAGWASMVILLLFAVICCYTASLMKDCFEAKTGIITYPDIGEAAFGKYGRILICVILYTELYSYCVEFIILEGDNLTGLFPAGGVIATVLIAVSTFFLGTTGGIGFHHTGPAVKWNGIPFAIGIYGFCYSGHSVIPNIYQSMADKTKFNKAVITTFILCVFLYGGVAIMGYCMFGEATLSQITLNMPKGLFFSKVAQWTTVVSPFTKYALLMNPLARSIEELLPERISENIWCFLLLRTALVASSVCSAFLIPFFGLVMALIGSFLSILVAIVMPALCFIRIMDDSEFNNSGDWVGEWGLGDILFAEGEMRERSSLGETHGEEMGETNGCCSDSRVEISCHVSMLMGRPSCGGRRRRSSSSSPVAIDSVMYWYSNLESGKFWVCAQVKQRNPLYVGLGISYYDAKV</sequence>
<feature type="transmembrane region" description="Helical" evidence="8">
    <location>
        <begin position="141"/>
        <end position="160"/>
    </location>
</feature>
<name>A0ABQ8A3Z5_BRANA</name>
<keyword evidence="11" id="KW-1185">Reference proteome</keyword>
<evidence type="ECO:0000256" key="3">
    <source>
        <dbReference type="ARBA" id="ARBA00022692"/>
    </source>
</evidence>
<reference evidence="10 11" key="1">
    <citation type="submission" date="2021-05" db="EMBL/GenBank/DDBJ databases">
        <title>Genome Assembly of Synthetic Allotetraploid Brassica napus Reveals Homoeologous Exchanges between Subgenomes.</title>
        <authorList>
            <person name="Davis J.T."/>
        </authorList>
    </citation>
    <scope>NUCLEOTIDE SEQUENCE [LARGE SCALE GENOMIC DNA]</scope>
    <source>
        <strain evidence="11">cv. Da-Ae</strain>
        <tissue evidence="10">Seedling</tissue>
    </source>
</reference>
<dbReference type="EMBL" id="JAGKQM010000014">
    <property type="protein sequence ID" value="KAH0887236.1"/>
    <property type="molecule type" value="Genomic_DNA"/>
</dbReference>
<feature type="transmembrane region" description="Helical" evidence="8">
    <location>
        <begin position="314"/>
        <end position="334"/>
    </location>
</feature>
<comment type="subcellular location">
    <subcellularLocation>
        <location evidence="1">Membrane</location>
    </subcellularLocation>
</comment>
<evidence type="ECO:0000256" key="1">
    <source>
        <dbReference type="ARBA" id="ARBA00004370"/>
    </source>
</evidence>
<feature type="compositionally biased region" description="Basic and acidic residues" evidence="7">
    <location>
        <begin position="1"/>
        <end position="14"/>
    </location>
</feature>
<dbReference type="InterPro" id="IPR013057">
    <property type="entry name" value="AA_transpt_TM"/>
</dbReference>
<feature type="transmembrane region" description="Helical" evidence="8">
    <location>
        <begin position="242"/>
        <end position="261"/>
    </location>
</feature>
<feature type="transmembrane region" description="Helical" evidence="8">
    <location>
        <begin position="421"/>
        <end position="443"/>
    </location>
</feature>
<protein>
    <recommendedName>
        <fullName evidence="9">Amino acid transporter transmembrane domain-containing protein</fullName>
    </recommendedName>
</protein>
<evidence type="ECO:0000256" key="5">
    <source>
        <dbReference type="ARBA" id="ARBA00022989"/>
    </source>
</evidence>
<dbReference type="Pfam" id="PF01490">
    <property type="entry name" value="Aa_trans"/>
    <property type="match status" value="1"/>
</dbReference>